<evidence type="ECO:0000313" key="7">
    <source>
        <dbReference type="EMBL" id="CRH02750.1"/>
    </source>
</evidence>
<dbReference type="RefSeq" id="XP_028535270.1">
    <property type="nucleotide sequence ID" value="XM_028679570.1"/>
</dbReference>
<organism evidence="7 8">
    <name type="scientific">Plasmodium relictum</name>
    <dbReference type="NCBI Taxonomy" id="85471"/>
    <lineage>
        <taxon>Eukaryota</taxon>
        <taxon>Sar</taxon>
        <taxon>Alveolata</taxon>
        <taxon>Apicomplexa</taxon>
        <taxon>Aconoidasida</taxon>
        <taxon>Haemosporida</taxon>
        <taxon>Plasmodiidae</taxon>
        <taxon>Plasmodium</taxon>
        <taxon>Plasmodium (Haemamoeba)</taxon>
    </lineage>
</organism>
<keyword evidence="5" id="KW-1133">Transmembrane helix</keyword>
<comment type="similarity">
    <text evidence="4">Belongs to the cytochrome b5 family.</text>
</comment>
<keyword evidence="3" id="KW-0408">Iron</keyword>
<sequence>MVQQKLKVIDENDLKNLKNESKCCIIINDLVYDVSSFYEHPGGFDLFKEYEGIDATSSFNEIGHSTNAKKLMKSYLIGVKKDTETYKKKEETKIVEDKTEYINVSEEEIEEEEDVKINKPTNVPEEKSNYAVVALIIVLFSIFYYFMFIKK</sequence>
<evidence type="ECO:0000256" key="5">
    <source>
        <dbReference type="SAM" id="Phobius"/>
    </source>
</evidence>
<dbReference type="InterPro" id="IPR001199">
    <property type="entry name" value="Cyt_B5-like_heme/steroid-bd"/>
</dbReference>
<protein>
    <submittedName>
        <fullName evidence="7">Cytochrome b5, putative</fullName>
    </submittedName>
</protein>
<dbReference type="InterPro" id="IPR036400">
    <property type="entry name" value="Cyt_B5-like_heme/steroid_sf"/>
</dbReference>
<dbReference type="GO" id="GO:0046872">
    <property type="term" value="F:metal ion binding"/>
    <property type="evidence" value="ECO:0007669"/>
    <property type="project" value="UniProtKB-KW"/>
</dbReference>
<dbReference type="PANTHER" id="PTHR19359:SF25">
    <property type="entry name" value="CYTOCHROME B5 HEME-BINDING DOMAIN-CONTAINING PROTEIN"/>
    <property type="match status" value="1"/>
</dbReference>
<evidence type="ECO:0000256" key="3">
    <source>
        <dbReference type="ARBA" id="ARBA00023004"/>
    </source>
</evidence>
<dbReference type="VEuPathDB" id="PlasmoDB:PRELSG_1448400"/>
<evidence type="ECO:0000259" key="6">
    <source>
        <dbReference type="PROSITE" id="PS50255"/>
    </source>
</evidence>
<evidence type="ECO:0000313" key="8">
    <source>
        <dbReference type="Proteomes" id="UP000220158"/>
    </source>
</evidence>
<evidence type="ECO:0000256" key="1">
    <source>
        <dbReference type="ARBA" id="ARBA00022617"/>
    </source>
</evidence>
<keyword evidence="5" id="KW-0472">Membrane</keyword>
<evidence type="ECO:0000256" key="4">
    <source>
        <dbReference type="ARBA" id="ARBA00038168"/>
    </source>
</evidence>
<dbReference type="OMA" id="SKCCIII"/>
<feature type="transmembrane region" description="Helical" evidence="5">
    <location>
        <begin position="130"/>
        <end position="149"/>
    </location>
</feature>
<keyword evidence="5" id="KW-0812">Transmembrane</keyword>
<dbReference type="EMBL" id="LN835309">
    <property type="protein sequence ID" value="CRH02750.1"/>
    <property type="molecule type" value="Genomic_DNA"/>
</dbReference>
<feature type="domain" description="Cytochrome b5 heme-binding" evidence="6">
    <location>
        <begin position="6"/>
        <end position="81"/>
    </location>
</feature>
<dbReference type="InterPro" id="IPR050668">
    <property type="entry name" value="Cytochrome_b5"/>
</dbReference>
<dbReference type="AlphaFoldDB" id="A0A1J1HCC4"/>
<dbReference type="KEGG" id="prel:PRELSG_1448400"/>
<keyword evidence="1" id="KW-0349">Heme</keyword>
<dbReference type="SUPFAM" id="SSF55856">
    <property type="entry name" value="Cytochrome b5-like heme/steroid binding domain"/>
    <property type="match status" value="1"/>
</dbReference>
<dbReference type="PRINTS" id="PR00363">
    <property type="entry name" value="CYTOCHROMEB5"/>
</dbReference>
<dbReference type="Proteomes" id="UP000220158">
    <property type="component" value="Chromosome 14"/>
</dbReference>
<dbReference type="PANTHER" id="PTHR19359">
    <property type="entry name" value="CYTOCHROME B5"/>
    <property type="match status" value="1"/>
</dbReference>
<reference evidence="7 8" key="1">
    <citation type="submission" date="2015-04" db="EMBL/GenBank/DDBJ databases">
        <authorList>
            <consortium name="Pathogen Informatics"/>
        </authorList>
    </citation>
    <scope>NUCLEOTIDE SEQUENCE [LARGE SCALE GENOMIC DNA]</scope>
    <source>
        <strain evidence="7 8">SGS1</strain>
    </source>
</reference>
<dbReference type="PROSITE" id="PS50255">
    <property type="entry name" value="CYTOCHROME_B5_2"/>
    <property type="match status" value="1"/>
</dbReference>
<dbReference type="GO" id="GO:0020037">
    <property type="term" value="F:heme binding"/>
    <property type="evidence" value="ECO:0007669"/>
    <property type="project" value="TreeGrafter"/>
</dbReference>
<dbReference type="SMART" id="SM01117">
    <property type="entry name" value="Cyt-b5"/>
    <property type="match status" value="1"/>
</dbReference>
<proteinExistence type="inferred from homology"/>
<dbReference type="OrthoDB" id="260519at2759"/>
<name>A0A1J1HCC4_PLARL</name>
<dbReference type="Gene3D" id="3.10.120.10">
    <property type="entry name" value="Cytochrome b5-like heme/steroid binding domain"/>
    <property type="match status" value="1"/>
</dbReference>
<dbReference type="GeneID" id="39738916"/>
<gene>
    <name evidence="7" type="ORF">PRELSG_1448400</name>
</gene>
<keyword evidence="8" id="KW-1185">Reference proteome</keyword>
<dbReference type="Pfam" id="PF00173">
    <property type="entry name" value="Cyt-b5"/>
    <property type="match status" value="1"/>
</dbReference>
<accession>A0A1J1HCC4</accession>
<keyword evidence="2" id="KW-0479">Metal-binding</keyword>
<dbReference type="GO" id="GO:0016020">
    <property type="term" value="C:membrane"/>
    <property type="evidence" value="ECO:0007669"/>
    <property type="project" value="TreeGrafter"/>
</dbReference>
<evidence type="ECO:0000256" key="2">
    <source>
        <dbReference type="ARBA" id="ARBA00022723"/>
    </source>
</evidence>